<proteinExistence type="predicted"/>
<dbReference type="PANTHER" id="PTHR46246">
    <property type="entry name" value="GUANOSINE-3',5'-BIS(DIPHOSPHATE) 3'-PYROPHOSPHOHYDROLASE MESH1"/>
    <property type="match status" value="1"/>
</dbReference>
<sequence>MKHYYLLQITLSEVIIIKENLLFLHSIRVAQLALKMNYEREIVIAAALHDLIEDTDCTILDIQKKWGSFISKIVDSLTVKNNEMTKLEAFQDSLERAIIVGKEALTVRVLDVIDNMDYFDLADEEDKKYLREKYSCLYEVCKREIPKEASFLYFQDQLQRMFFKH</sequence>
<evidence type="ECO:0000313" key="3">
    <source>
        <dbReference type="Proteomes" id="UP000199708"/>
    </source>
</evidence>
<dbReference type="SUPFAM" id="SSF109604">
    <property type="entry name" value="HD-domain/PDEase-like"/>
    <property type="match status" value="1"/>
</dbReference>
<dbReference type="Pfam" id="PF13328">
    <property type="entry name" value="HD_4"/>
    <property type="match status" value="1"/>
</dbReference>
<dbReference type="SMART" id="SM00471">
    <property type="entry name" value="HDc"/>
    <property type="match status" value="1"/>
</dbReference>
<reference evidence="2 3" key="1">
    <citation type="submission" date="2016-10" db="EMBL/GenBank/DDBJ databases">
        <authorList>
            <person name="de Groot N.N."/>
        </authorList>
    </citation>
    <scope>NUCLEOTIDE SEQUENCE [LARGE SCALE GENOMIC DNA]</scope>
    <source>
        <strain evidence="2 3">ATCC BAA-466</strain>
    </source>
</reference>
<dbReference type="STRING" id="120956.SAMN05421791_11213"/>
<dbReference type="InterPro" id="IPR052194">
    <property type="entry name" value="MESH1"/>
</dbReference>
<dbReference type="AlphaFoldDB" id="A0A1G7UUI7"/>
<evidence type="ECO:0000313" key="2">
    <source>
        <dbReference type="EMBL" id="SDG51202.1"/>
    </source>
</evidence>
<organism evidence="2 3">
    <name type="scientific">Facklamia miroungae</name>
    <dbReference type="NCBI Taxonomy" id="120956"/>
    <lineage>
        <taxon>Bacteria</taxon>
        <taxon>Bacillati</taxon>
        <taxon>Bacillota</taxon>
        <taxon>Bacilli</taxon>
        <taxon>Lactobacillales</taxon>
        <taxon>Aerococcaceae</taxon>
        <taxon>Facklamia</taxon>
    </lineage>
</organism>
<evidence type="ECO:0000259" key="1">
    <source>
        <dbReference type="SMART" id="SM00471"/>
    </source>
</evidence>
<accession>A0A1G7UUI7</accession>
<dbReference type="Proteomes" id="UP000199708">
    <property type="component" value="Unassembled WGS sequence"/>
</dbReference>
<dbReference type="GO" id="GO:0008893">
    <property type="term" value="F:guanosine-3',5'-bis(diphosphate) 3'-diphosphatase activity"/>
    <property type="evidence" value="ECO:0007669"/>
    <property type="project" value="TreeGrafter"/>
</dbReference>
<dbReference type="EMBL" id="FNCK01000012">
    <property type="protein sequence ID" value="SDG51202.1"/>
    <property type="molecule type" value="Genomic_DNA"/>
</dbReference>
<name>A0A1G7UUI7_9LACT</name>
<feature type="domain" description="HD/PDEase" evidence="1">
    <location>
        <begin position="18"/>
        <end position="125"/>
    </location>
</feature>
<keyword evidence="3" id="KW-1185">Reference proteome</keyword>
<gene>
    <name evidence="2" type="ORF">SAMN05421791_11213</name>
</gene>
<dbReference type="InterPro" id="IPR003607">
    <property type="entry name" value="HD/PDEase_dom"/>
</dbReference>
<dbReference type="RefSeq" id="WP_090290402.1">
    <property type="nucleotide sequence ID" value="NZ_FNCK01000012.1"/>
</dbReference>
<dbReference type="Gene3D" id="1.10.3210.10">
    <property type="entry name" value="Hypothetical protein af1432"/>
    <property type="match status" value="1"/>
</dbReference>
<dbReference type="OrthoDB" id="9802385at2"/>
<dbReference type="PANTHER" id="PTHR46246:SF1">
    <property type="entry name" value="GUANOSINE-3',5'-BIS(DIPHOSPHATE) 3'-PYROPHOSPHOHYDROLASE MESH1"/>
    <property type="match status" value="1"/>
</dbReference>
<protein>
    <submittedName>
        <fullName evidence="2">HD domain-containing protein</fullName>
    </submittedName>
</protein>